<protein>
    <submittedName>
        <fullName evidence="1">Uncharacterized protein</fullName>
    </submittedName>
</protein>
<proteinExistence type="predicted"/>
<evidence type="ECO:0000313" key="2">
    <source>
        <dbReference type="Proteomes" id="UP000294555"/>
    </source>
</evidence>
<keyword evidence="2" id="KW-1185">Reference proteome</keyword>
<reference evidence="1 2" key="1">
    <citation type="submission" date="2019-02" db="EMBL/GenBank/DDBJ databases">
        <title>Investigation of anaerobic lignin degradation for improved lignocellulosic biofuels.</title>
        <authorList>
            <person name="Deangelis K."/>
        </authorList>
    </citation>
    <scope>NUCLEOTIDE SEQUENCE [LARGE SCALE GENOMIC DNA]</scope>
    <source>
        <strain evidence="1 2">159R</strain>
    </source>
</reference>
<gene>
    <name evidence="1" type="ORF">EZJ58_3384</name>
</gene>
<organism evidence="1 2">
    <name type="scientific">Sodalis ligni</name>
    <dbReference type="NCBI Taxonomy" id="2697027"/>
    <lineage>
        <taxon>Bacteria</taxon>
        <taxon>Pseudomonadati</taxon>
        <taxon>Pseudomonadota</taxon>
        <taxon>Gammaproteobacteria</taxon>
        <taxon>Enterobacterales</taxon>
        <taxon>Bruguierivoracaceae</taxon>
        <taxon>Sodalis</taxon>
    </lineage>
</organism>
<evidence type="ECO:0000313" key="1">
    <source>
        <dbReference type="EMBL" id="TCL05210.1"/>
    </source>
</evidence>
<accession>A0A4R1NLV6</accession>
<comment type="caution">
    <text evidence="1">The sequence shown here is derived from an EMBL/GenBank/DDBJ whole genome shotgun (WGS) entry which is preliminary data.</text>
</comment>
<sequence length="87" mass="10071">MSSHSEARFARISSYYYYRSNHVPCKYPKDAMHEPSLKFVASHPGYESRRAFFHGSRRIKLYVIIATLTERYGRASTALIGRCPTHS</sequence>
<name>A0A4R1NLV6_9GAMM</name>
<dbReference type="Proteomes" id="UP000294555">
    <property type="component" value="Unassembled WGS sequence"/>
</dbReference>
<dbReference type="AlphaFoldDB" id="A0A4R1NLV6"/>
<dbReference type="EMBL" id="SJOI01000001">
    <property type="protein sequence ID" value="TCL05210.1"/>
    <property type="molecule type" value="Genomic_DNA"/>
</dbReference>